<dbReference type="GeneID" id="25320515"/>
<gene>
    <name evidence="2" type="ORF">T310_8255</name>
</gene>
<name>A0A0F4YI71_RASE3</name>
<keyword evidence="3" id="KW-1185">Reference proteome</keyword>
<dbReference type="AlphaFoldDB" id="A0A0F4YI71"/>
<evidence type="ECO:0000313" key="2">
    <source>
        <dbReference type="EMBL" id="KKA17810.1"/>
    </source>
</evidence>
<feature type="region of interest" description="Disordered" evidence="1">
    <location>
        <begin position="252"/>
        <end position="311"/>
    </location>
</feature>
<sequence length="691" mass="75110">MSDNVERNVVDLIFDENVDDNIDENDNNDIGNVHQSYFDDMFFYESEAYEHEELDLDKEFAEQEKEKIDVQEVEDGHQQTSSDQEQIAKNGQLSLDGANDVDSSVNDASDNNTDTQSDAAASGAYGNQYQQTTYLVGPNGGGYYAPPGTFSTAAEEEAFIQSGSLARADASGAPMNAFLASNFDFVKHNPGVQYRQGQVGIFPNEAQPNQSNTPSVVGTAIQPDIPLPRDNSNVEIANQMLDFLQTGGSVNDANLNDAGSNINSATDPQSGVANSSATDPQSSAVNHQSSMANPQSDIANSSATDPQSSMAIPQSGIANYQSSAVNPRSSVANQPNVPVSESAGNEHADGKVSDEVHENEQEEEERDDENDYELGGEWTQTAPEPESDSEPEPEPEPRQLVEHIMDPVTHGADMNTRFSSLQEARAWRRYTFRKPEDDPTIPTTEEQMRAIVVELSNAMKAIGHSTDNKPFRKRYKNRLIAEKVEVAAWETLDLLIRRCRDGPLAQSQENANFEKKRPPQLPFQERLQQVLDALYVLKVRTEAQDHMQTSYGFSHQSQLGRSSHTRDEPFGSQPKTQCQEGRHGPGWKGGAQGPRSPKNETQANNAEGGDAIPAPSNKARRGRGKGQGNVRAAPVKNAARGRGNNARAAPMNNAVRGRGNDQPAPTNAHNAPNVHGLALPAPLNTTLGGHA</sequence>
<dbReference type="EMBL" id="LASV01000550">
    <property type="protein sequence ID" value="KKA17810.1"/>
    <property type="molecule type" value="Genomic_DNA"/>
</dbReference>
<dbReference type="OrthoDB" id="4851482at2759"/>
<proteinExistence type="predicted"/>
<feature type="compositionally biased region" description="Low complexity" evidence="1">
    <location>
        <begin position="637"/>
        <end position="654"/>
    </location>
</feature>
<feature type="compositionally biased region" description="Polar residues" evidence="1">
    <location>
        <begin position="323"/>
        <end position="343"/>
    </location>
</feature>
<feature type="region of interest" description="Disordered" evidence="1">
    <location>
        <begin position="323"/>
        <end position="397"/>
    </location>
</feature>
<feature type="compositionally biased region" description="Acidic residues" evidence="1">
    <location>
        <begin position="385"/>
        <end position="394"/>
    </location>
</feature>
<dbReference type="RefSeq" id="XP_013324422.1">
    <property type="nucleotide sequence ID" value="XM_013468968.1"/>
</dbReference>
<feature type="compositionally biased region" description="Low complexity" evidence="1">
    <location>
        <begin position="98"/>
        <end position="115"/>
    </location>
</feature>
<dbReference type="STRING" id="1408163.A0A0F4YI71"/>
<organism evidence="2 3">
    <name type="scientific">Rasamsonia emersonii (strain ATCC 16479 / CBS 393.64 / IMI 116815)</name>
    <dbReference type="NCBI Taxonomy" id="1408163"/>
    <lineage>
        <taxon>Eukaryota</taxon>
        <taxon>Fungi</taxon>
        <taxon>Dikarya</taxon>
        <taxon>Ascomycota</taxon>
        <taxon>Pezizomycotina</taxon>
        <taxon>Eurotiomycetes</taxon>
        <taxon>Eurotiomycetidae</taxon>
        <taxon>Eurotiales</taxon>
        <taxon>Trichocomaceae</taxon>
        <taxon>Rasamsonia</taxon>
    </lineage>
</organism>
<feature type="compositionally biased region" description="Basic and acidic residues" evidence="1">
    <location>
        <begin position="344"/>
        <end position="359"/>
    </location>
</feature>
<feature type="non-terminal residue" evidence="2">
    <location>
        <position position="691"/>
    </location>
</feature>
<accession>A0A0F4YI71</accession>
<protein>
    <submittedName>
        <fullName evidence="2">Uncharacterized protein</fullName>
    </submittedName>
</protein>
<feature type="region of interest" description="Disordered" evidence="1">
    <location>
        <begin position="94"/>
        <end position="124"/>
    </location>
</feature>
<evidence type="ECO:0000313" key="3">
    <source>
        <dbReference type="Proteomes" id="UP000053958"/>
    </source>
</evidence>
<feature type="compositionally biased region" description="Polar residues" evidence="1">
    <location>
        <begin position="549"/>
        <end position="562"/>
    </location>
</feature>
<reference evidence="2 3" key="1">
    <citation type="submission" date="2015-04" db="EMBL/GenBank/DDBJ databases">
        <authorList>
            <person name="Heijne W.H."/>
            <person name="Fedorova N.D."/>
            <person name="Nierman W.C."/>
            <person name="Vollebregt A.W."/>
            <person name="Zhao Z."/>
            <person name="Wu L."/>
            <person name="Kumar M."/>
            <person name="Stam H."/>
            <person name="van den Berg M.A."/>
            <person name="Pel H.J."/>
        </authorList>
    </citation>
    <scope>NUCLEOTIDE SEQUENCE [LARGE SCALE GENOMIC DNA]</scope>
    <source>
        <strain evidence="2 3">CBS 393.64</strain>
    </source>
</reference>
<dbReference type="Proteomes" id="UP000053958">
    <property type="component" value="Unassembled WGS sequence"/>
</dbReference>
<feature type="compositionally biased region" description="Acidic residues" evidence="1">
    <location>
        <begin position="360"/>
        <end position="374"/>
    </location>
</feature>
<comment type="caution">
    <text evidence="2">The sequence shown here is derived from an EMBL/GenBank/DDBJ whole genome shotgun (WGS) entry which is preliminary data.</text>
</comment>
<feature type="region of interest" description="Disordered" evidence="1">
    <location>
        <begin position="549"/>
        <end position="691"/>
    </location>
</feature>
<evidence type="ECO:0000256" key="1">
    <source>
        <dbReference type="SAM" id="MobiDB-lite"/>
    </source>
</evidence>